<feature type="domain" description="Glutaredoxin" evidence="1">
    <location>
        <begin position="22"/>
        <end position="73"/>
    </location>
</feature>
<dbReference type="OrthoDB" id="418495at2759"/>
<sequence length="86" mass="9736">MKMSEKDIIHNVLQMTPTFILAMPRCPFCTKAIAALPSAKVYDYLEYPELDSAITDVYSYKTYPKIFLEGEFIGGYSDLVSRNSAL</sequence>
<name>A0A1Y1S5M9_9MICR</name>
<dbReference type="CDD" id="cd02066">
    <property type="entry name" value="GRX_family"/>
    <property type="match status" value="1"/>
</dbReference>
<keyword evidence="3" id="KW-1185">Reference proteome</keyword>
<dbReference type="EMBL" id="LWDP01000052">
    <property type="protein sequence ID" value="ORD93730.1"/>
    <property type="molecule type" value="Genomic_DNA"/>
</dbReference>
<accession>A0A1Y1S5M9</accession>
<gene>
    <name evidence="2" type="primary">GRX1</name>
    <name evidence="2" type="ORF">ECANGB1_2601</name>
</gene>
<evidence type="ECO:0000313" key="3">
    <source>
        <dbReference type="Proteomes" id="UP000192639"/>
    </source>
</evidence>
<dbReference type="GO" id="GO:0016491">
    <property type="term" value="F:oxidoreductase activity"/>
    <property type="evidence" value="ECO:0007669"/>
    <property type="project" value="UniProtKB-ARBA"/>
</dbReference>
<dbReference type="Gene3D" id="3.40.30.10">
    <property type="entry name" value="Glutaredoxin"/>
    <property type="match status" value="1"/>
</dbReference>
<dbReference type="PROSITE" id="PS51354">
    <property type="entry name" value="GLUTAREDOXIN_2"/>
    <property type="match status" value="1"/>
</dbReference>
<dbReference type="InterPro" id="IPR002109">
    <property type="entry name" value="Glutaredoxin"/>
</dbReference>
<dbReference type="SUPFAM" id="SSF52833">
    <property type="entry name" value="Thioredoxin-like"/>
    <property type="match status" value="1"/>
</dbReference>
<reference evidence="2 3" key="1">
    <citation type="journal article" date="2017" name="Environ. Microbiol.">
        <title>Decay of the glycolytic pathway and adaptation to intranuclear parasitism within Enterocytozoonidae microsporidia.</title>
        <authorList>
            <person name="Wiredu Boakye D."/>
            <person name="Jaroenlak P."/>
            <person name="Prachumwat A."/>
            <person name="Williams T.A."/>
            <person name="Bateman K.S."/>
            <person name="Itsathitphaisarn O."/>
            <person name="Sritunyalucksana K."/>
            <person name="Paszkiewicz K.H."/>
            <person name="Moore K.A."/>
            <person name="Stentiford G.D."/>
            <person name="Williams B.A."/>
        </authorList>
    </citation>
    <scope>NUCLEOTIDE SEQUENCE [LARGE SCALE GENOMIC DNA]</scope>
    <source>
        <strain evidence="2 3">GB1</strain>
    </source>
</reference>
<comment type="caution">
    <text evidence="2">The sequence shown here is derived from an EMBL/GenBank/DDBJ whole genome shotgun (WGS) entry which is preliminary data.</text>
</comment>
<dbReference type="Proteomes" id="UP000192639">
    <property type="component" value="Unassembled WGS sequence"/>
</dbReference>
<evidence type="ECO:0000259" key="1">
    <source>
        <dbReference type="Pfam" id="PF00462"/>
    </source>
</evidence>
<evidence type="ECO:0000313" key="2">
    <source>
        <dbReference type="EMBL" id="ORD93730.1"/>
    </source>
</evidence>
<dbReference type="AlphaFoldDB" id="A0A1Y1S5M9"/>
<organism evidence="2 3">
    <name type="scientific">Enterospora canceri</name>
    <dbReference type="NCBI Taxonomy" id="1081671"/>
    <lineage>
        <taxon>Eukaryota</taxon>
        <taxon>Fungi</taxon>
        <taxon>Fungi incertae sedis</taxon>
        <taxon>Microsporidia</taxon>
        <taxon>Enterocytozoonidae</taxon>
        <taxon>Enterospora</taxon>
    </lineage>
</organism>
<dbReference type="InterPro" id="IPR036249">
    <property type="entry name" value="Thioredoxin-like_sf"/>
</dbReference>
<dbReference type="Pfam" id="PF00462">
    <property type="entry name" value="Glutaredoxin"/>
    <property type="match status" value="1"/>
</dbReference>
<protein>
    <submittedName>
        <fullName evidence="2">GRX1</fullName>
    </submittedName>
</protein>
<dbReference type="VEuPathDB" id="MicrosporidiaDB:ECANGB1_2601"/>
<proteinExistence type="predicted"/>